<dbReference type="InterPro" id="IPR017930">
    <property type="entry name" value="Myb_dom"/>
</dbReference>
<evidence type="ECO:0000313" key="10">
    <source>
        <dbReference type="EMBL" id="MED6220493.1"/>
    </source>
</evidence>
<evidence type="ECO:0000256" key="3">
    <source>
        <dbReference type="ARBA" id="ARBA00023015"/>
    </source>
</evidence>
<feature type="compositionally biased region" description="Low complexity" evidence="7">
    <location>
        <begin position="127"/>
        <end position="164"/>
    </location>
</feature>
<feature type="domain" description="HTH myb-type" evidence="9">
    <location>
        <begin position="9"/>
        <end position="61"/>
    </location>
</feature>
<keyword evidence="5" id="KW-0804">Transcription</keyword>
<dbReference type="EMBL" id="JASCZI010272136">
    <property type="protein sequence ID" value="MED6220493.1"/>
    <property type="molecule type" value="Genomic_DNA"/>
</dbReference>
<feature type="domain" description="HTH myb-type" evidence="9">
    <location>
        <begin position="62"/>
        <end position="116"/>
    </location>
</feature>
<sequence length="322" mass="36486">MARTRCVDKSGMKKGAWTSEEDSKLIAYITRYGSWNWRQLPRFAGLARCGKSCRLRWLNYLRPNIKRGNYTQEEEEIIVTMHKKLGNKWSVIASNLPGRTDNDVKNHWHSSLRKRSHQSNAAGAATNNPKPNNCASNNTEENSSNHTNNNNNNSSFQFSPQTSSDTVSGPLSPQSTITISNHNNENHSNNSDFGDIDFLNYYTQPAIENLWSETFLAEVVENRNGGFGFGSCDDDSWELMLLSPAQSSSLSSADNFTFAAETTKTGFDDDEEFWRQQQQCSVDLSYVPNELLITSYVDEYFPHVPVYDDLDLWSQSNNHFAS</sequence>
<keyword evidence="11" id="KW-1185">Reference proteome</keyword>
<feature type="domain" description="Myb-like" evidence="8">
    <location>
        <begin position="9"/>
        <end position="61"/>
    </location>
</feature>
<name>A0ABU6ZEW2_9FABA</name>
<dbReference type="InterPro" id="IPR009057">
    <property type="entry name" value="Homeodomain-like_sf"/>
</dbReference>
<comment type="subcellular location">
    <subcellularLocation>
        <location evidence="1">Nucleus</location>
    </subcellularLocation>
</comment>
<dbReference type="Proteomes" id="UP001341840">
    <property type="component" value="Unassembled WGS sequence"/>
</dbReference>
<protein>
    <submittedName>
        <fullName evidence="10">Uncharacterized protein</fullName>
    </submittedName>
</protein>
<dbReference type="InterPro" id="IPR001005">
    <property type="entry name" value="SANT/Myb"/>
</dbReference>
<keyword evidence="4" id="KW-0238">DNA-binding</keyword>
<dbReference type="CDD" id="cd00167">
    <property type="entry name" value="SANT"/>
    <property type="match status" value="2"/>
</dbReference>
<gene>
    <name evidence="10" type="ORF">PIB30_045334</name>
</gene>
<dbReference type="PANTHER" id="PTHR47997:SF28">
    <property type="entry name" value="TRANSCRIPTION FACTOR MYB15-LIKE"/>
    <property type="match status" value="1"/>
</dbReference>
<evidence type="ECO:0000313" key="11">
    <source>
        <dbReference type="Proteomes" id="UP001341840"/>
    </source>
</evidence>
<feature type="compositionally biased region" description="Polar residues" evidence="7">
    <location>
        <begin position="165"/>
        <end position="174"/>
    </location>
</feature>
<evidence type="ECO:0000256" key="2">
    <source>
        <dbReference type="ARBA" id="ARBA00022737"/>
    </source>
</evidence>
<dbReference type="SMART" id="SM00717">
    <property type="entry name" value="SANT"/>
    <property type="match status" value="2"/>
</dbReference>
<dbReference type="PANTHER" id="PTHR47997">
    <property type="entry name" value="MYB DOMAIN PROTEIN 55"/>
    <property type="match status" value="1"/>
</dbReference>
<dbReference type="InterPro" id="IPR051953">
    <property type="entry name" value="Plant_SW-associated_TFs"/>
</dbReference>
<organism evidence="10 11">
    <name type="scientific">Stylosanthes scabra</name>
    <dbReference type="NCBI Taxonomy" id="79078"/>
    <lineage>
        <taxon>Eukaryota</taxon>
        <taxon>Viridiplantae</taxon>
        <taxon>Streptophyta</taxon>
        <taxon>Embryophyta</taxon>
        <taxon>Tracheophyta</taxon>
        <taxon>Spermatophyta</taxon>
        <taxon>Magnoliopsida</taxon>
        <taxon>eudicotyledons</taxon>
        <taxon>Gunneridae</taxon>
        <taxon>Pentapetalae</taxon>
        <taxon>rosids</taxon>
        <taxon>fabids</taxon>
        <taxon>Fabales</taxon>
        <taxon>Fabaceae</taxon>
        <taxon>Papilionoideae</taxon>
        <taxon>50 kb inversion clade</taxon>
        <taxon>dalbergioids sensu lato</taxon>
        <taxon>Dalbergieae</taxon>
        <taxon>Pterocarpus clade</taxon>
        <taxon>Stylosanthes</taxon>
    </lineage>
</organism>
<reference evidence="10 11" key="1">
    <citation type="journal article" date="2023" name="Plants (Basel)">
        <title>Bridging the Gap: Combining Genomics and Transcriptomics Approaches to Understand Stylosanthes scabra, an Orphan Legume from the Brazilian Caatinga.</title>
        <authorList>
            <person name="Ferreira-Neto J.R.C."/>
            <person name="da Silva M.D."/>
            <person name="Binneck E."/>
            <person name="de Melo N.F."/>
            <person name="da Silva R.H."/>
            <person name="de Melo A.L.T.M."/>
            <person name="Pandolfi V."/>
            <person name="Bustamante F.O."/>
            <person name="Brasileiro-Vidal A.C."/>
            <person name="Benko-Iseppon A.M."/>
        </authorList>
    </citation>
    <scope>NUCLEOTIDE SEQUENCE [LARGE SCALE GENOMIC DNA]</scope>
    <source>
        <tissue evidence="10">Leaves</tissue>
    </source>
</reference>
<keyword evidence="3" id="KW-0805">Transcription regulation</keyword>
<dbReference type="Gene3D" id="1.10.10.60">
    <property type="entry name" value="Homeodomain-like"/>
    <property type="match status" value="2"/>
</dbReference>
<evidence type="ECO:0000256" key="1">
    <source>
        <dbReference type="ARBA" id="ARBA00004123"/>
    </source>
</evidence>
<evidence type="ECO:0000256" key="7">
    <source>
        <dbReference type="SAM" id="MobiDB-lite"/>
    </source>
</evidence>
<feature type="region of interest" description="Disordered" evidence="7">
    <location>
        <begin position="95"/>
        <end position="189"/>
    </location>
</feature>
<dbReference type="SUPFAM" id="SSF46689">
    <property type="entry name" value="Homeodomain-like"/>
    <property type="match status" value="1"/>
</dbReference>
<dbReference type="Pfam" id="PF00249">
    <property type="entry name" value="Myb_DNA-binding"/>
    <property type="match status" value="2"/>
</dbReference>
<feature type="compositionally biased region" description="Low complexity" evidence="7">
    <location>
        <begin position="175"/>
        <end position="189"/>
    </location>
</feature>
<evidence type="ECO:0000256" key="6">
    <source>
        <dbReference type="ARBA" id="ARBA00023242"/>
    </source>
</evidence>
<proteinExistence type="predicted"/>
<evidence type="ECO:0000259" key="8">
    <source>
        <dbReference type="PROSITE" id="PS50090"/>
    </source>
</evidence>
<feature type="domain" description="Myb-like" evidence="8">
    <location>
        <begin position="62"/>
        <end position="112"/>
    </location>
</feature>
<comment type="caution">
    <text evidence="10">The sequence shown here is derived from an EMBL/GenBank/DDBJ whole genome shotgun (WGS) entry which is preliminary data.</text>
</comment>
<evidence type="ECO:0000259" key="9">
    <source>
        <dbReference type="PROSITE" id="PS51294"/>
    </source>
</evidence>
<dbReference type="PROSITE" id="PS50090">
    <property type="entry name" value="MYB_LIKE"/>
    <property type="match status" value="2"/>
</dbReference>
<accession>A0ABU6ZEW2</accession>
<evidence type="ECO:0000256" key="5">
    <source>
        <dbReference type="ARBA" id="ARBA00023163"/>
    </source>
</evidence>
<keyword evidence="6" id="KW-0539">Nucleus</keyword>
<feature type="compositionally biased region" description="Basic residues" evidence="7">
    <location>
        <begin position="107"/>
        <end position="117"/>
    </location>
</feature>
<keyword evidence="2" id="KW-0677">Repeat</keyword>
<evidence type="ECO:0000256" key="4">
    <source>
        <dbReference type="ARBA" id="ARBA00023125"/>
    </source>
</evidence>
<dbReference type="PROSITE" id="PS51294">
    <property type="entry name" value="HTH_MYB"/>
    <property type="match status" value="2"/>
</dbReference>